<reference evidence="3" key="1">
    <citation type="submission" date="2024-07" db="EMBL/GenBank/DDBJ databases">
        <title>Two chromosome-level genome assemblies of Korean endemic species Abeliophyllum distichum and Forsythia ovata (Oleaceae).</title>
        <authorList>
            <person name="Jang H."/>
        </authorList>
    </citation>
    <scope>NUCLEOTIDE SEQUENCE [LARGE SCALE GENOMIC DNA]</scope>
</reference>
<dbReference type="InterPro" id="IPR051304">
    <property type="entry name" value="SCF_F-box_domain"/>
</dbReference>
<dbReference type="PANTHER" id="PTHR47123">
    <property type="entry name" value="F-BOX PROTEIN SKIP23"/>
    <property type="match status" value="1"/>
</dbReference>
<comment type="caution">
    <text evidence="2">The sequence shown here is derived from an EMBL/GenBank/DDBJ whole genome shotgun (WGS) entry which is preliminary data.</text>
</comment>
<dbReference type="Pfam" id="PF03478">
    <property type="entry name" value="Beta-prop_KIB1-4"/>
    <property type="match status" value="1"/>
</dbReference>
<protein>
    <submittedName>
        <fullName evidence="2">F-box protein</fullName>
    </submittedName>
</protein>
<dbReference type="AlphaFoldDB" id="A0ABD1WL87"/>
<dbReference type="InterPro" id="IPR005174">
    <property type="entry name" value="KIB1-4_b-propeller"/>
</dbReference>
<sequence length="122" mass="14084">MHDIIHFKNRFNTIDEDGRVFTFNHSHPESLECIFTPTSQSDLVSNGKIYLVESPEGDFLKISRMTYVDHFVTYAQRTLKFDVWKLLEVEGKVDWQPLDNLGNVVLFLGDNHSISAVASDFF</sequence>
<proteinExistence type="predicted"/>
<keyword evidence="3" id="KW-1185">Reference proteome</keyword>
<feature type="domain" description="KIB1-4 beta-propeller" evidence="1">
    <location>
        <begin position="2"/>
        <end position="121"/>
    </location>
</feature>
<dbReference type="Proteomes" id="UP001604277">
    <property type="component" value="Unassembled WGS sequence"/>
</dbReference>
<accession>A0ABD1WL87</accession>
<evidence type="ECO:0000313" key="3">
    <source>
        <dbReference type="Proteomes" id="UP001604277"/>
    </source>
</evidence>
<evidence type="ECO:0000259" key="1">
    <source>
        <dbReference type="Pfam" id="PF03478"/>
    </source>
</evidence>
<dbReference type="EMBL" id="JBFOLJ010000003">
    <property type="protein sequence ID" value="KAL2550449.1"/>
    <property type="molecule type" value="Genomic_DNA"/>
</dbReference>
<evidence type="ECO:0000313" key="2">
    <source>
        <dbReference type="EMBL" id="KAL2550449.1"/>
    </source>
</evidence>
<organism evidence="2 3">
    <name type="scientific">Forsythia ovata</name>
    <dbReference type="NCBI Taxonomy" id="205694"/>
    <lineage>
        <taxon>Eukaryota</taxon>
        <taxon>Viridiplantae</taxon>
        <taxon>Streptophyta</taxon>
        <taxon>Embryophyta</taxon>
        <taxon>Tracheophyta</taxon>
        <taxon>Spermatophyta</taxon>
        <taxon>Magnoliopsida</taxon>
        <taxon>eudicotyledons</taxon>
        <taxon>Gunneridae</taxon>
        <taxon>Pentapetalae</taxon>
        <taxon>asterids</taxon>
        <taxon>lamiids</taxon>
        <taxon>Lamiales</taxon>
        <taxon>Oleaceae</taxon>
        <taxon>Forsythieae</taxon>
        <taxon>Forsythia</taxon>
    </lineage>
</organism>
<gene>
    <name evidence="2" type="ORF">Fot_11979</name>
</gene>
<dbReference type="PANTHER" id="PTHR47123:SF15">
    <property type="entry name" value="F-BOX PROTEIN SKIP23"/>
    <property type="match status" value="1"/>
</dbReference>
<name>A0ABD1WL87_9LAMI</name>